<feature type="domain" description="EthD" evidence="1">
    <location>
        <begin position="128"/>
        <end position="216"/>
    </location>
</feature>
<evidence type="ECO:0000313" key="2">
    <source>
        <dbReference type="EMBL" id="MEJ8813074.1"/>
    </source>
</evidence>
<protein>
    <submittedName>
        <fullName evidence="2">EthD family reductase</fullName>
    </submittedName>
</protein>
<gene>
    <name evidence="2" type="ORF">WKW77_18455</name>
</gene>
<dbReference type="EMBL" id="JBBKZU010000007">
    <property type="protein sequence ID" value="MEJ8813074.1"/>
    <property type="molecule type" value="Genomic_DNA"/>
</dbReference>
<evidence type="ECO:0000259" key="1">
    <source>
        <dbReference type="Pfam" id="PF07110"/>
    </source>
</evidence>
<reference evidence="2 3" key="1">
    <citation type="submission" date="2024-03" db="EMBL/GenBank/DDBJ databases">
        <title>Novel species of the genus Variovorax.</title>
        <authorList>
            <person name="Liu Q."/>
            <person name="Xin Y.-H."/>
        </authorList>
    </citation>
    <scope>NUCLEOTIDE SEQUENCE [LARGE SCALE GENOMIC DNA]</scope>
    <source>
        <strain evidence="2 3">KACC 18899</strain>
    </source>
</reference>
<dbReference type="InterPro" id="IPR009799">
    <property type="entry name" value="EthD_dom"/>
</dbReference>
<evidence type="ECO:0000313" key="3">
    <source>
        <dbReference type="Proteomes" id="UP001365846"/>
    </source>
</evidence>
<dbReference type="RefSeq" id="WP_340358307.1">
    <property type="nucleotide sequence ID" value="NZ_JBBKZU010000007.1"/>
</dbReference>
<dbReference type="InterPro" id="IPR011008">
    <property type="entry name" value="Dimeric_a/b-barrel"/>
</dbReference>
<sequence>MTLRMGLINKKRDWTMERFRAYWKDEHSKLASELPGLVRYHQNHVTDAAQRGISHKRGPEMLDGISQLWFDGVAGMDQAFSGSLSQRLIDDENHFIGRLRIVSAESNVVLEPPAPGKGIKRMSLLRRRPDVSSEKFAHEWRAVHGPLARALPGVLGYRQNLITHREDPKGTTVGYESMPIDGIVELWFEDAEALNSAFASPAGIEAMAHAKTFIDEITTFLVDTVAVV</sequence>
<organism evidence="2 3">
    <name type="scientific">Variovorax ureilyticus</name>
    <dbReference type="NCBI Taxonomy" id="1836198"/>
    <lineage>
        <taxon>Bacteria</taxon>
        <taxon>Pseudomonadati</taxon>
        <taxon>Pseudomonadota</taxon>
        <taxon>Betaproteobacteria</taxon>
        <taxon>Burkholderiales</taxon>
        <taxon>Comamonadaceae</taxon>
        <taxon>Variovorax</taxon>
    </lineage>
</organism>
<dbReference type="Pfam" id="PF07110">
    <property type="entry name" value="EthD"/>
    <property type="match status" value="2"/>
</dbReference>
<proteinExistence type="predicted"/>
<dbReference type="Proteomes" id="UP001365846">
    <property type="component" value="Unassembled WGS sequence"/>
</dbReference>
<dbReference type="Gene3D" id="3.30.70.100">
    <property type="match status" value="2"/>
</dbReference>
<keyword evidence="3" id="KW-1185">Reference proteome</keyword>
<accession>A0ABU8VHD0</accession>
<name>A0ABU8VHD0_9BURK</name>
<dbReference type="NCBIfam" id="TIGR02118">
    <property type="entry name" value="EthD family reductase"/>
    <property type="match status" value="2"/>
</dbReference>
<dbReference type="SUPFAM" id="SSF54909">
    <property type="entry name" value="Dimeric alpha+beta barrel"/>
    <property type="match status" value="2"/>
</dbReference>
<feature type="domain" description="EthD" evidence="1">
    <location>
        <begin position="11"/>
        <end position="97"/>
    </location>
</feature>
<comment type="caution">
    <text evidence="2">The sequence shown here is derived from an EMBL/GenBank/DDBJ whole genome shotgun (WGS) entry which is preliminary data.</text>
</comment>